<name>A0A134DI50_9MICO</name>
<dbReference type="KEGG" id="mhos:CXR34_12280"/>
<gene>
    <name evidence="1" type="ORF">CXR34_12280</name>
</gene>
<proteinExistence type="predicted"/>
<dbReference type="Proteomes" id="UP000233276">
    <property type="component" value="Chromosome"/>
</dbReference>
<accession>A0A134DI50</accession>
<dbReference type="OrthoDB" id="3388334at2"/>
<evidence type="ECO:0000313" key="2">
    <source>
        <dbReference type="Proteomes" id="UP000233276"/>
    </source>
</evidence>
<organism evidence="1 2">
    <name type="scientific">Microbacterium hominis</name>
    <dbReference type="NCBI Taxonomy" id="162426"/>
    <lineage>
        <taxon>Bacteria</taxon>
        <taxon>Bacillati</taxon>
        <taxon>Actinomycetota</taxon>
        <taxon>Actinomycetes</taxon>
        <taxon>Micrococcales</taxon>
        <taxon>Microbacteriaceae</taxon>
        <taxon>Microbacterium</taxon>
    </lineage>
</organism>
<dbReference type="STRING" id="162426.RM52_12805"/>
<dbReference type="RefSeq" id="WP_060959524.1">
    <property type="nucleotide sequence ID" value="NZ_CP025299.1"/>
</dbReference>
<dbReference type="EMBL" id="CP025299">
    <property type="protein sequence ID" value="AUG30144.1"/>
    <property type="molecule type" value="Genomic_DNA"/>
</dbReference>
<protein>
    <submittedName>
        <fullName evidence="1">Uncharacterized protein</fullName>
    </submittedName>
</protein>
<sequence>MDPQTDAIVTTIVVIAVFAALCAALVLVTLSLRRPRGAMLAAAAAIVAVALVVLSILPFTVPVVFGVLLALPGVALAVVGGDPFTRWVLGIADGGRTSVGPRGGILVEMMAESAGGPPREEEILRGGTTIGYLERACTALGIVAGFPGAVAVVVAVKGVGRFTELATPAARERFIVGTLASLLWACAVAGVVWLAIW</sequence>
<dbReference type="AlphaFoldDB" id="A0A134DI50"/>
<evidence type="ECO:0000313" key="1">
    <source>
        <dbReference type="EMBL" id="AUG30144.1"/>
    </source>
</evidence>
<reference evidence="1 2" key="1">
    <citation type="submission" date="2017-12" db="EMBL/GenBank/DDBJ databases">
        <title>Isolation and characterization of estrogens degradatiion strain Microbacterium hominis SJTG1.</title>
        <authorList>
            <person name="Xiong W."/>
            <person name="Yin C."/>
            <person name="Zheng D."/>
            <person name="Liang R."/>
        </authorList>
    </citation>
    <scope>NUCLEOTIDE SEQUENCE [LARGE SCALE GENOMIC DNA]</scope>
    <source>
        <strain evidence="1 2">SJTG1</strain>
    </source>
</reference>